<dbReference type="RefSeq" id="WP_101052182.1">
    <property type="nucleotide sequence ID" value="NZ_JAXARY010000006.1"/>
</dbReference>
<name>A0ABU4UD52_9GAMM</name>
<evidence type="ECO:0000313" key="1">
    <source>
        <dbReference type="EMBL" id="MDX8127382.1"/>
    </source>
</evidence>
<dbReference type="EMBL" id="JAXARY010000006">
    <property type="protein sequence ID" value="MDX8127382.1"/>
    <property type="molecule type" value="Genomic_DNA"/>
</dbReference>
<comment type="caution">
    <text evidence="1">The sequence shown here is derived from an EMBL/GenBank/DDBJ whole genome shotgun (WGS) entry which is preliminary data.</text>
</comment>
<gene>
    <name evidence="1" type="ORF">QLH52_08825</name>
</gene>
<accession>A0ABU4UD52</accession>
<sequence length="103" mass="10947">MFIPLASGKSAARISAAYLISVSLLMSACATRENAEYPHAVGVKTVLSAVASSTTAADSASSTPQLNRVAATLTPHSDDMLQSFEQASMKMDQLHRQKGEWSF</sequence>
<dbReference type="Proteomes" id="UP001284537">
    <property type="component" value="Unassembled WGS sequence"/>
</dbReference>
<keyword evidence="2" id="KW-1185">Reference proteome</keyword>
<evidence type="ECO:0008006" key="3">
    <source>
        <dbReference type="Google" id="ProtNLM"/>
    </source>
</evidence>
<organism evidence="1 2">
    <name type="scientific">Methylomonas defluvii</name>
    <dbReference type="NCBI Taxonomy" id="3045149"/>
    <lineage>
        <taxon>Bacteria</taxon>
        <taxon>Pseudomonadati</taxon>
        <taxon>Pseudomonadota</taxon>
        <taxon>Gammaproteobacteria</taxon>
        <taxon>Methylococcales</taxon>
        <taxon>Methylococcaceae</taxon>
        <taxon>Methylomonas</taxon>
    </lineage>
</organism>
<protein>
    <recommendedName>
        <fullName evidence="3">Lipoprotein</fullName>
    </recommendedName>
</protein>
<proteinExistence type="predicted"/>
<evidence type="ECO:0000313" key="2">
    <source>
        <dbReference type="Proteomes" id="UP001284537"/>
    </source>
</evidence>
<reference evidence="1 2" key="1">
    <citation type="submission" date="2023-11" db="EMBL/GenBank/DDBJ databases">
        <authorList>
            <person name="Ouyang M.-Y."/>
        </authorList>
    </citation>
    <scope>NUCLEOTIDE SEQUENCE [LARGE SCALE GENOMIC DNA]</scope>
    <source>
        <strain evidence="1 2">OY6</strain>
    </source>
</reference>